<reference evidence="3 4" key="1">
    <citation type="journal article" date="2019" name="ACS Chem. Biol.">
        <title>Identification and Mobilization of a Cryptic Antibiotic Biosynthesis Gene Locus from a Human-Pathogenic Nocardia Isolate.</title>
        <authorList>
            <person name="Herisse M."/>
            <person name="Ishida K."/>
            <person name="Porter J.L."/>
            <person name="Howden B."/>
            <person name="Hertweck C."/>
            <person name="Stinear T.P."/>
            <person name="Pidot S.J."/>
        </authorList>
    </citation>
    <scope>NUCLEOTIDE SEQUENCE [LARGE SCALE GENOMIC DNA]</scope>
    <source>
        <strain evidence="3 4">AUSMDU00012715</strain>
    </source>
</reference>
<dbReference type="PRINTS" id="PR00111">
    <property type="entry name" value="ABHYDROLASE"/>
</dbReference>
<dbReference type="InterPro" id="IPR029058">
    <property type="entry name" value="AB_hydrolase_fold"/>
</dbReference>
<dbReference type="Proteomes" id="UP000500953">
    <property type="component" value="Chromosome"/>
</dbReference>
<name>A0A6G9Z4S3_9NOCA</name>
<dbReference type="AlphaFoldDB" id="A0A6G9Z4S3"/>
<evidence type="ECO:0000313" key="4">
    <source>
        <dbReference type="Proteomes" id="UP000500953"/>
    </source>
</evidence>
<organism evidence="3 4">
    <name type="scientific">Nocardia terpenica</name>
    <dbReference type="NCBI Taxonomy" id="455432"/>
    <lineage>
        <taxon>Bacteria</taxon>
        <taxon>Bacillati</taxon>
        <taxon>Actinomycetota</taxon>
        <taxon>Actinomycetes</taxon>
        <taxon>Mycobacteriales</taxon>
        <taxon>Nocardiaceae</taxon>
        <taxon>Nocardia</taxon>
    </lineage>
</organism>
<dbReference type="InterPro" id="IPR000073">
    <property type="entry name" value="AB_hydrolase_1"/>
</dbReference>
<proteinExistence type="predicted"/>
<sequence>MTTRTEAIQHFTVHHDGVTIPVSRGGRGRPLVLSPGLLTTQADLCELTELLRLDHDVVSFDYRGHGLASAADSYSFQAFLGDLGAVLAELPRFDRPVLVGHSLGADLAVHYAAEYPGTVGELVLIDGANPIPEPFVTAADLPEFRALWEEFAARHEAVEATPRRVLLTAQDVLALNVELDAIRSGILDRYRRVDCPITMIMSASMAGDGSDGRTAWRNRNWRTGIERLVREYPHISTTWLDAGHGLPLTHAPDIARIIRSTRGS</sequence>
<dbReference type="PANTHER" id="PTHR43798">
    <property type="entry name" value="MONOACYLGLYCEROL LIPASE"/>
    <property type="match status" value="1"/>
</dbReference>
<feature type="domain" description="AB hydrolase-1" evidence="2">
    <location>
        <begin position="30"/>
        <end position="154"/>
    </location>
</feature>
<dbReference type="Pfam" id="PF00561">
    <property type="entry name" value="Abhydrolase_1"/>
    <property type="match status" value="1"/>
</dbReference>
<dbReference type="PANTHER" id="PTHR43798:SF31">
    <property type="entry name" value="AB HYDROLASE SUPERFAMILY PROTEIN YCLE"/>
    <property type="match status" value="1"/>
</dbReference>
<dbReference type="GO" id="GO:0016787">
    <property type="term" value="F:hydrolase activity"/>
    <property type="evidence" value="ECO:0007669"/>
    <property type="project" value="UniProtKB-KW"/>
</dbReference>
<keyword evidence="1 3" id="KW-0378">Hydrolase</keyword>
<evidence type="ECO:0000313" key="3">
    <source>
        <dbReference type="EMBL" id="QIS20347.1"/>
    </source>
</evidence>
<evidence type="ECO:0000259" key="2">
    <source>
        <dbReference type="Pfam" id="PF00561"/>
    </source>
</evidence>
<dbReference type="RefSeq" id="WP_167487693.1">
    <property type="nucleotide sequence ID" value="NZ_CP046173.1"/>
</dbReference>
<evidence type="ECO:0000256" key="1">
    <source>
        <dbReference type="ARBA" id="ARBA00022801"/>
    </source>
</evidence>
<protein>
    <submittedName>
        <fullName evidence="3">Alpha/beta fold hydrolase</fullName>
    </submittedName>
</protein>
<accession>A0A6G9Z4S3</accession>
<dbReference type="GO" id="GO:0016020">
    <property type="term" value="C:membrane"/>
    <property type="evidence" value="ECO:0007669"/>
    <property type="project" value="TreeGrafter"/>
</dbReference>
<gene>
    <name evidence="3" type="ORF">F6W96_20670</name>
</gene>
<dbReference type="InterPro" id="IPR050266">
    <property type="entry name" value="AB_hydrolase_sf"/>
</dbReference>
<dbReference type="EMBL" id="CP046173">
    <property type="protein sequence ID" value="QIS20347.1"/>
    <property type="molecule type" value="Genomic_DNA"/>
</dbReference>
<dbReference type="Gene3D" id="3.40.50.1820">
    <property type="entry name" value="alpha/beta hydrolase"/>
    <property type="match status" value="1"/>
</dbReference>
<dbReference type="SUPFAM" id="SSF53474">
    <property type="entry name" value="alpha/beta-Hydrolases"/>
    <property type="match status" value="1"/>
</dbReference>